<dbReference type="EMBL" id="KQ995841">
    <property type="protein sequence ID" value="KZV45764.1"/>
    <property type="molecule type" value="Genomic_DNA"/>
</dbReference>
<proteinExistence type="predicted"/>
<reference evidence="2 3" key="1">
    <citation type="journal article" date="2015" name="Proc. Natl. Acad. Sci. U.S.A.">
        <title>The resurrection genome of Boea hygrometrica: A blueprint for survival of dehydration.</title>
        <authorList>
            <person name="Xiao L."/>
            <person name="Yang G."/>
            <person name="Zhang L."/>
            <person name="Yang X."/>
            <person name="Zhao S."/>
            <person name="Ji Z."/>
            <person name="Zhou Q."/>
            <person name="Hu M."/>
            <person name="Wang Y."/>
            <person name="Chen M."/>
            <person name="Xu Y."/>
            <person name="Jin H."/>
            <person name="Xiao X."/>
            <person name="Hu G."/>
            <person name="Bao F."/>
            <person name="Hu Y."/>
            <person name="Wan P."/>
            <person name="Li L."/>
            <person name="Deng X."/>
            <person name="Kuang T."/>
            <person name="Xiang C."/>
            <person name="Zhu J.K."/>
            <person name="Oliver M.J."/>
            <person name="He Y."/>
        </authorList>
    </citation>
    <scope>NUCLEOTIDE SEQUENCE [LARGE SCALE GENOMIC DNA]</scope>
    <source>
        <strain evidence="3">cv. XS01</strain>
    </source>
</reference>
<accession>A0A2Z7CME1</accession>
<evidence type="ECO:0000313" key="3">
    <source>
        <dbReference type="Proteomes" id="UP000250235"/>
    </source>
</evidence>
<organism evidence="2 3">
    <name type="scientific">Dorcoceras hygrometricum</name>
    <dbReference type="NCBI Taxonomy" id="472368"/>
    <lineage>
        <taxon>Eukaryota</taxon>
        <taxon>Viridiplantae</taxon>
        <taxon>Streptophyta</taxon>
        <taxon>Embryophyta</taxon>
        <taxon>Tracheophyta</taxon>
        <taxon>Spermatophyta</taxon>
        <taxon>Magnoliopsida</taxon>
        <taxon>eudicotyledons</taxon>
        <taxon>Gunneridae</taxon>
        <taxon>Pentapetalae</taxon>
        <taxon>asterids</taxon>
        <taxon>lamiids</taxon>
        <taxon>Lamiales</taxon>
        <taxon>Gesneriaceae</taxon>
        <taxon>Didymocarpoideae</taxon>
        <taxon>Trichosporeae</taxon>
        <taxon>Loxocarpinae</taxon>
        <taxon>Dorcoceras</taxon>
    </lineage>
</organism>
<evidence type="ECO:0000313" key="2">
    <source>
        <dbReference type="EMBL" id="KZV45764.1"/>
    </source>
</evidence>
<keyword evidence="3" id="KW-1185">Reference proteome</keyword>
<protein>
    <submittedName>
        <fullName evidence="2">Transcription factor LUX-like</fullName>
    </submittedName>
</protein>
<sequence>MLTSSLLITVSSNRNADVIIAYSRFLFTSTSDSFTLAQQLIHLLFVQLWSSSSPTSYVDVVDKAMDIEEGLRNRGSRIQPQAAQGETGSASGYEQLSAQRAGGERERNELVRSEWDSCATSFGGSQIWYTVESRYGIVFRSELVPATIPIGARFVSLSSPCQNASITTSFGDFGELEEEREEASVCYLFAFQSIGSSIQVSDLSTRDPCCGNCSTEAKDSVIEDERRYRAPHLPVGLVVSR</sequence>
<dbReference type="Proteomes" id="UP000250235">
    <property type="component" value="Unassembled WGS sequence"/>
</dbReference>
<gene>
    <name evidence="2" type="ORF">F511_28478</name>
</gene>
<name>A0A2Z7CME1_9LAMI</name>
<feature type="region of interest" description="Disordered" evidence="1">
    <location>
        <begin position="72"/>
        <end position="105"/>
    </location>
</feature>
<feature type="compositionally biased region" description="Polar residues" evidence="1">
    <location>
        <begin position="76"/>
        <end position="98"/>
    </location>
</feature>
<evidence type="ECO:0000256" key="1">
    <source>
        <dbReference type="SAM" id="MobiDB-lite"/>
    </source>
</evidence>
<dbReference type="AlphaFoldDB" id="A0A2Z7CME1"/>